<reference evidence="2 3" key="1">
    <citation type="submission" date="2018-02" db="EMBL/GenBank/DDBJ databases">
        <title>Genomic Encyclopedia of Archaeal and Bacterial Type Strains, Phase II (KMG-II): from individual species to whole genera.</title>
        <authorList>
            <person name="Goeker M."/>
        </authorList>
    </citation>
    <scope>NUCLEOTIDE SEQUENCE [LARGE SCALE GENOMIC DNA]</scope>
    <source>
        <strain evidence="2 3">YU 961-1</strain>
    </source>
</reference>
<evidence type="ECO:0000256" key="1">
    <source>
        <dbReference type="SAM" id="MobiDB-lite"/>
    </source>
</evidence>
<organism evidence="2 3">
    <name type="scientific">Actinokineospora auranticolor</name>
    <dbReference type="NCBI Taxonomy" id="155976"/>
    <lineage>
        <taxon>Bacteria</taxon>
        <taxon>Bacillati</taxon>
        <taxon>Actinomycetota</taxon>
        <taxon>Actinomycetes</taxon>
        <taxon>Pseudonocardiales</taxon>
        <taxon>Pseudonocardiaceae</taxon>
        <taxon>Actinokineospora</taxon>
    </lineage>
</organism>
<feature type="compositionally biased region" description="Basic residues" evidence="1">
    <location>
        <begin position="40"/>
        <end position="75"/>
    </location>
</feature>
<accession>A0A2S6H0Q2</accession>
<protein>
    <submittedName>
        <fullName evidence="2">Uncharacterized protein</fullName>
    </submittedName>
</protein>
<evidence type="ECO:0000313" key="3">
    <source>
        <dbReference type="Proteomes" id="UP000239203"/>
    </source>
</evidence>
<feature type="region of interest" description="Disordered" evidence="1">
    <location>
        <begin position="34"/>
        <end position="302"/>
    </location>
</feature>
<comment type="caution">
    <text evidence="2">The sequence shown here is derived from an EMBL/GenBank/DDBJ whole genome shotgun (WGS) entry which is preliminary data.</text>
</comment>
<keyword evidence="3" id="KW-1185">Reference proteome</keyword>
<sequence length="302" mass="32977">MVQTAAITMDSVDAPPPGGHRVIARTRARTGCAATCRQPPRGHARRSTTCHQRPPRPRRRALCQRRRRARRRVRRGPPATPVVVGNGSTTAPLELPPSGGRAVAEPPVDATPPRCVDRGAPPPPRWPDLSRRTEPQWFIAGPGRPPPKASTLQQIHPTNHRTTPPRSHGRRFDGSHNGPDQLPSTTFRSTGSGQPATFGAGHHPLAERTEPEPTRSSQDRPPPRDRIDLPPERQTERQSRGEPIAQNETRPRDQLTGHSTSELDDRACGGSPGPTHEQHGQTMASTIGQASHPGGNRTIRRQ</sequence>
<dbReference type="AlphaFoldDB" id="A0A2S6H0Q2"/>
<name>A0A2S6H0Q2_9PSEU</name>
<evidence type="ECO:0000313" key="2">
    <source>
        <dbReference type="EMBL" id="PPK71054.1"/>
    </source>
</evidence>
<feature type="compositionally biased region" description="Polar residues" evidence="1">
    <location>
        <begin position="280"/>
        <end position="289"/>
    </location>
</feature>
<feature type="compositionally biased region" description="Basic and acidic residues" evidence="1">
    <location>
        <begin position="204"/>
        <end position="240"/>
    </location>
</feature>
<feature type="compositionally biased region" description="Polar residues" evidence="1">
    <location>
        <begin position="182"/>
        <end position="195"/>
    </location>
</feature>
<gene>
    <name evidence="2" type="ORF">CLV40_101240</name>
</gene>
<feature type="compositionally biased region" description="Polar residues" evidence="1">
    <location>
        <begin position="150"/>
        <end position="165"/>
    </location>
</feature>
<proteinExistence type="predicted"/>
<dbReference type="Proteomes" id="UP000239203">
    <property type="component" value="Unassembled WGS sequence"/>
</dbReference>
<dbReference type="EMBL" id="PTIX01000001">
    <property type="protein sequence ID" value="PPK71054.1"/>
    <property type="molecule type" value="Genomic_DNA"/>
</dbReference>
<feature type="compositionally biased region" description="Basic and acidic residues" evidence="1">
    <location>
        <begin position="249"/>
        <end position="267"/>
    </location>
</feature>